<evidence type="ECO:0000256" key="8">
    <source>
        <dbReference type="ARBA" id="ARBA00022729"/>
    </source>
</evidence>
<feature type="signal peptide" evidence="12">
    <location>
        <begin position="1"/>
        <end position="25"/>
    </location>
</feature>
<dbReference type="AlphaFoldDB" id="A0AAD7KPE3"/>
<dbReference type="Pfam" id="PF00544">
    <property type="entry name" value="Pectate_lyase_4"/>
    <property type="match status" value="1"/>
</dbReference>
<keyword evidence="9 12" id="KW-0106">Calcium</keyword>
<comment type="similarity">
    <text evidence="4 12">Belongs to the polysaccharide lyase 1 family.</text>
</comment>
<dbReference type="InterPro" id="IPR012334">
    <property type="entry name" value="Pectin_lyas_fold"/>
</dbReference>
<dbReference type="GO" id="GO:0030570">
    <property type="term" value="F:pectate lyase activity"/>
    <property type="evidence" value="ECO:0007669"/>
    <property type="project" value="UniProtKB-EC"/>
</dbReference>
<evidence type="ECO:0000256" key="4">
    <source>
        <dbReference type="ARBA" id="ARBA00010980"/>
    </source>
</evidence>
<dbReference type="SUPFAM" id="SSF51126">
    <property type="entry name" value="Pectin lyase-like"/>
    <property type="match status" value="1"/>
</dbReference>
<gene>
    <name evidence="14" type="ORF">O6P43_033059</name>
</gene>
<evidence type="ECO:0000313" key="14">
    <source>
        <dbReference type="EMBL" id="KAJ7943524.1"/>
    </source>
</evidence>
<dbReference type="KEGG" id="qsa:O6P43_033059"/>
<evidence type="ECO:0000259" key="13">
    <source>
        <dbReference type="SMART" id="SM00656"/>
    </source>
</evidence>
<organism evidence="14 15">
    <name type="scientific">Quillaja saponaria</name>
    <name type="common">Soap bark tree</name>
    <dbReference type="NCBI Taxonomy" id="32244"/>
    <lineage>
        <taxon>Eukaryota</taxon>
        <taxon>Viridiplantae</taxon>
        <taxon>Streptophyta</taxon>
        <taxon>Embryophyta</taxon>
        <taxon>Tracheophyta</taxon>
        <taxon>Spermatophyta</taxon>
        <taxon>Magnoliopsida</taxon>
        <taxon>eudicotyledons</taxon>
        <taxon>Gunneridae</taxon>
        <taxon>Pentapetalae</taxon>
        <taxon>rosids</taxon>
        <taxon>fabids</taxon>
        <taxon>Fabales</taxon>
        <taxon>Quillajaceae</taxon>
        <taxon>Quillaja</taxon>
    </lineage>
</organism>
<dbReference type="PANTHER" id="PTHR31683">
    <property type="entry name" value="PECTATE LYASE 18-RELATED"/>
    <property type="match status" value="1"/>
</dbReference>
<accession>A0AAD7KPE3</accession>
<dbReference type="Pfam" id="PF04431">
    <property type="entry name" value="Pec_lyase_N"/>
    <property type="match status" value="1"/>
</dbReference>
<evidence type="ECO:0000256" key="2">
    <source>
        <dbReference type="ARBA" id="ARBA00004191"/>
    </source>
</evidence>
<dbReference type="PANTHER" id="PTHR31683:SF181">
    <property type="entry name" value="PECTATE LYASE 6-RELATED"/>
    <property type="match status" value="1"/>
</dbReference>
<comment type="catalytic activity">
    <reaction evidence="1 12">
        <text>Eliminative cleavage of (1-&gt;4)-alpha-D-galacturonan to give oligosaccharides with 4-deoxy-alpha-D-galact-4-enuronosyl groups at their non-reducing ends.</text>
        <dbReference type="EC" id="4.2.2.2"/>
    </reaction>
</comment>
<comment type="subcellular location">
    <subcellularLocation>
        <location evidence="2">Secreted</location>
        <location evidence="2">Cell wall</location>
    </subcellularLocation>
</comment>
<feature type="chain" id="PRO_5041776962" description="Pectate lyase" evidence="12">
    <location>
        <begin position="26"/>
        <end position="441"/>
    </location>
</feature>
<dbReference type="InterPro" id="IPR045032">
    <property type="entry name" value="PEL"/>
</dbReference>
<keyword evidence="6" id="KW-0964">Secreted</keyword>
<dbReference type="InterPro" id="IPR002022">
    <property type="entry name" value="Pec_lyase"/>
</dbReference>
<comment type="pathway">
    <text evidence="3 12">Glycan metabolism; pectin degradation; 2-dehydro-3-deoxy-D-gluconate from pectin: step 2/5.</text>
</comment>
<evidence type="ECO:0000256" key="9">
    <source>
        <dbReference type="ARBA" id="ARBA00022837"/>
    </source>
</evidence>
<dbReference type="InterPro" id="IPR007524">
    <property type="entry name" value="Pec_lyase_N"/>
</dbReference>
<evidence type="ECO:0000256" key="5">
    <source>
        <dbReference type="ARBA" id="ARBA00012272"/>
    </source>
</evidence>
<dbReference type="EC" id="4.2.2.2" evidence="5 12"/>
<sequence>MAGVNKFLFSFIFLSISLIIPTLKANYEEFDEYWQERARKAREAALKAYDPDPLGVTFNITAGVSEDIVDTNSTRRNLKGVKRDKCNAANPIDRCWRCDPNWASNRKRLADCVLGFGRITTGGKNGRFYVVTDSSDDDMVNPKPGTLRHAVVQTEPLWIIFARSMVIRLNQELIMAGDKTIDGRGVTVHIAHGAGITIQFVENVIIHGIKIHNIVKGSGGTLIRDSVDHFGYRTRSDGDGISIFGSTNVWIDHLSMSKCDDGLIDSVMGSTAITISNCHFTHHDKVMLFGASDAFAGDSIMQATIAYNHFGKGLMQRMPRSRWGFFHVINNDYTHWLKYAIGGSMHPTIISEGNRFIAPPDIFAKEVTHRDYAPESESQNWQWRSRKDMLMNGATFKQSGPKLKGRGRFTKLDMISPKHGMFASKLTRNAGFLNCKVGRPC</sequence>
<protein>
    <recommendedName>
        <fullName evidence="5 12">Pectate lyase</fullName>
        <ecNumber evidence="5 12">4.2.2.2</ecNumber>
    </recommendedName>
</protein>
<evidence type="ECO:0000256" key="11">
    <source>
        <dbReference type="ARBA" id="ARBA00023239"/>
    </source>
</evidence>
<comment type="cofactor">
    <cofactor evidence="12">
        <name>Ca(2+)</name>
        <dbReference type="ChEBI" id="CHEBI:29108"/>
    </cofactor>
    <text evidence="12">Binds 1 Ca(2+) ion. Required for its activity.</text>
</comment>
<reference evidence="14" key="1">
    <citation type="journal article" date="2023" name="Science">
        <title>Elucidation of the pathway for biosynthesis of saponin adjuvants from the soapbark tree.</title>
        <authorList>
            <person name="Reed J."/>
            <person name="Orme A."/>
            <person name="El-Demerdash A."/>
            <person name="Owen C."/>
            <person name="Martin L.B.B."/>
            <person name="Misra R.C."/>
            <person name="Kikuchi S."/>
            <person name="Rejzek M."/>
            <person name="Martin A.C."/>
            <person name="Harkess A."/>
            <person name="Leebens-Mack J."/>
            <person name="Louveau T."/>
            <person name="Stephenson M.J."/>
            <person name="Osbourn A."/>
        </authorList>
    </citation>
    <scope>NUCLEOTIDE SEQUENCE</scope>
    <source>
        <strain evidence="14">S10</strain>
    </source>
</reference>
<dbReference type="InterPro" id="IPR011050">
    <property type="entry name" value="Pectin_lyase_fold/virulence"/>
</dbReference>
<dbReference type="InterPro" id="IPR018082">
    <property type="entry name" value="AmbAllergen"/>
</dbReference>
<dbReference type="SMART" id="SM00656">
    <property type="entry name" value="Amb_all"/>
    <property type="match status" value="1"/>
</dbReference>
<evidence type="ECO:0000313" key="15">
    <source>
        <dbReference type="Proteomes" id="UP001163823"/>
    </source>
</evidence>
<keyword evidence="15" id="KW-1185">Reference proteome</keyword>
<evidence type="ECO:0000256" key="12">
    <source>
        <dbReference type="RuleBase" id="RU361123"/>
    </source>
</evidence>
<dbReference type="Proteomes" id="UP001163823">
    <property type="component" value="Chromosome 14"/>
</dbReference>
<name>A0AAD7KPE3_QUISA</name>
<evidence type="ECO:0000256" key="6">
    <source>
        <dbReference type="ARBA" id="ARBA00022512"/>
    </source>
</evidence>
<dbReference type="PRINTS" id="PR00807">
    <property type="entry name" value="AMBALLERGEN"/>
</dbReference>
<dbReference type="GO" id="GO:0046872">
    <property type="term" value="F:metal ion binding"/>
    <property type="evidence" value="ECO:0007669"/>
    <property type="project" value="UniProtKB-KW"/>
</dbReference>
<comment type="caution">
    <text evidence="14">The sequence shown here is derived from an EMBL/GenBank/DDBJ whole genome shotgun (WGS) entry which is preliminary data.</text>
</comment>
<keyword evidence="10" id="KW-0325">Glycoprotein</keyword>
<evidence type="ECO:0000256" key="7">
    <source>
        <dbReference type="ARBA" id="ARBA00022723"/>
    </source>
</evidence>
<keyword evidence="6" id="KW-0134">Cell wall</keyword>
<proteinExistence type="inferred from homology"/>
<evidence type="ECO:0000256" key="10">
    <source>
        <dbReference type="ARBA" id="ARBA00023180"/>
    </source>
</evidence>
<evidence type="ECO:0000256" key="3">
    <source>
        <dbReference type="ARBA" id="ARBA00005220"/>
    </source>
</evidence>
<dbReference type="Gene3D" id="2.160.20.10">
    <property type="entry name" value="Single-stranded right-handed beta-helix, Pectin lyase-like"/>
    <property type="match status" value="1"/>
</dbReference>
<keyword evidence="7 12" id="KW-0479">Metal-binding</keyword>
<keyword evidence="11 12" id="KW-0456">Lyase</keyword>
<keyword evidence="8 12" id="KW-0732">Signal</keyword>
<dbReference type="EMBL" id="JARAOO010000014">
    <property type="protein sequence ID" value="KAJ7943524.1"/>
    <property type="molecule type" value="Genomic_DNA"/>
</dbReference>
<evidence type="ECO:0000256" key="1">
    <source>
        <dbReference type="ARBA" id="ARBA00000695"/>
    </source>
</evidence>
<feature type="domain" description="Pectate lyase" evidence="13">
    <location>
        <begin position="164"/>
        <end position="362"/>
    </location>
</feature>